<gene>
    <name evidence="1" type="ORF">PEX2_024330</name>
</gene>
<keyword evidence="2" id="KW-1185">Reference proteome</keyword>
<dbReference type="AlphaFoldDB" id="A0A0A2JEZ4"/>
<dbReference type="InterPro" id="IPR032675">
    <property type="entry name" value="LRR_dom_sf"/>
</dbReference>
<dbReference type="OrthoDB" id="4354997at2759"/>
<proteinExistence type="predicted"/>
<reference evidence="1 2" key="1">
    <citation type="journal article" date="2015" name="Mol. Plant Microbe Interact.">
        <title>Genome, transcriptome, and functional analyses of Penicillium expansum provide new insights into secondary metabolism and pathogenicity.</title>
        <authorList>
            <person name="Ballester A.R."/>
            <person name="Marcet-Houben M."/>
            <person name="Levin E."/>
            <person name="Sela N."/>
            <person name="Selma-Lazaro C."/>
            <person name="Carmona L."/>
            <person name="Wisniewski M."/>
            <person name="Droby S."/>
            <person name="Gonzalez-Candelas L."/>
            <person name="Gabaldon T."/>
        </authorList>
    </citation>
    <scope>NUCLEOTIDE SEQUENCE [LARGE SCALE GENOMIC DNA]</scope>
    <source>
        <strain evidence="1 2">MD-8</strain>
    </source>
</reference>
<dbReference type="STRING" id="27334.A0A0A2JEZ4"/>
<sequence>MDSSPLTGLLACPQEVLDNILAEVRPKFASIAAVTRVCRKLYSAATPSLYQSVVIWQPVNVDRFARIIKDKPHLIPFIRRLQVHYHDIPDAGEDQPHMFQLLDLIGFQPTIAKLVNLESLVMKADCLPRLEQPHLFRRPEILPNLLSCVLGHDSSVWELWKIKPVYAALIHPSLENLTLTHCAIKAHTQNRHKNGPLHPTPLKRLWLLNCRIGATRLAEIMKYPRALKHITFKCEARGFQTDIHRIQTRQRYVEAIKLQSSSLESLDLDIYLPWGKRTNLTSFSLLRDLTITPSHLAGNPTDDDYPEYSSVPMIGLLPPSLEHLTFRDSISRFRLYDSSRLERNSHIHEDFHLRDVYQLVARGELPHLSRFTCVLAPPFPADDSETAESGMANISLQTYALKAEMFDATRTFTQAFHELGVLLDISQTDHSISMPENDEFKCPHELSSYRAEPTRYTFW</sequence>
<dbReference type="GeneID" id="27675127"/>
<dbReference type="EMBL" id="JQFZ01000239">
    <property type="protein sequence ID" value="KGO53954.1"/>
    <property type="molecule type" value="Genomic_DNA"/>
</dbReference>
<name>A0A0A2JEZ4_PENEN</name>
<evidence type="ECO:0000313" key="2">
    <source>
        <dbReference type="Proteomes" id="UP000030143"/>
    </source>
</evidence>
<dbReference type="SUPFAM" id="SSF52047">
    <property type="entry name" value="RNI-like"/>
    <property type="match status" value="1"/>
</dbReference>
<dbReference type="HOGENOM" id="CLU_664114_0_0_1"/>
<dbReference type="VEuPathDB" id="FungiDB:PEXP_045350"/>
<dbReference type="Gene3D" id="3.80.10.10">
    <property type="entry name" value="Ribonuclease Inhibitor"/>
    <property type="match status" value="1"/>
</dbReference>
<dbReference type="RefSeq" id="XP_016596470.1">
    <property type="nucleotide sequence ID" value="XM_016739708.1"/>
</dbReference>
<organism evidence="1 2">
    <name type="scientific">Penicillium expansum</name>
    <name type="common">Blue mold rot fungus</name>
    <dbReference type="NCBI Taxonomy" id="27334"/>
    <lineage>
        <taxon>Eukaryota</taxon>
        <taxon>Fungi</taxon>
        <taxon>Dikarya</taxon>
        <taxon>Ascomycota</taxon>
        <taxon>Pezizomycotina</taxon>
        <taxon>Eurotiomycetes</taxon>
        <taxon>Eurotiomycetidae</taxon>
        <taxon>Eurotiales</taxon>
        <taxon>Aspergillaceae</taxon>
        <taxon>Penicillium</taxon>
    </lineage>
</organism>
<protein>
    <submittedName>
        <fullName evidence="1">Uncharacterized protein</fullName>
    </submittedName>
</protein>
<dbReference type="Proteomes" id="UP000030143">
    <property type="component" value="Unassembled WGS sequence"/>
</dbReference>
<comment type="caution">
    <text evidence="1">The sequence shown here is derived from an EMBL/GenBank/DDBJ whole genome shotgun (WGS) entry which is preliminary data.</text>
</comment>
<dbReference type="PhylomeDB" id="A0A0A2JEZ4"/>
<accession>A0A0A2JEZ4</accession>
<evidence type="ECO:0000313" key="1">
    <source>
        <dbReference type="EMBL" id="KGO53954.1"/>
    </source>
</evidence>